<dbReference type="PANTHER" id="PTHR10947">
    <property type="entry name" value="PHENYLALANYL-TRNA SYNTHETASE BETA CHAIN AND LEUCINE-RICH REPEAT-CONTAINING PROTEIN 47"/>
    <property type="match status" value="1"/>
</dbReference>
<feature type="domain" description="B5" evidence="19">
    <location>
        <begin position="398"/>
        <end position="473"/>
    </location>
</feature>
<comment type="similarity">
    <text evidence="2 15">Belongs to the phenylalanyl-tRNA synthetase beta subunit family. Type 1 subfamily.</text>
</comment>
<evidence type="ECO:0000259" key="17">
    <source>
        <dbReference type="PROSITE" id="PS50886"/>
    </source>
</evidence>
<evidence type="ECO:0000256" key="6">
    <source>
        <dbReference type="ARBA" id="ARBA00022598"/>
    </source>
</evidence>
<feature type="domain" description="TRNA-binding" evidence="17">
    <location>
        <begin position="39"/>
        <end position="147"/>
    </location>
</feature>
<proteinExistence type="inferred from homology"/>
<evidence type="ECO:0000256" key="12">
    <source>
        <dbReference type="ARBA" id="ARBA00022917"/>
    </source>
</evidence>
<dbReference type="PROSITE" id="PS51447">
    <property type="entry name" value="FDX_ACB"/>
    <property type="match status" value="1"/>
</dbReference>
<dbReference type="Gene3D" id="3.30.56.10">
    <property type="match status" value="2"/>
</dbReference>
<keyword evidence="21" id="KW-1185">Reference proteome</keyword>
<dbReference type="InterPro" id="IPR005146">
    <property type="entry name" value="B3/B4_tRNA-bd"/>
</dbReference>
<comment type="subunit">
    <text evidence="3 15">Tetramer of two alpha and two beta subunits.</text>
</comment>
<dbReference type="InterPro" id="IPR033714">
    <property type="entry name" value="tRNA_bind_bactPheRS"/>
</dbReference>
<dbReference type="PROSITE" id="PS50886">
    <property type="entry name" value="TRBD"/>
    <property type="match status" value="1"/>
</dbReference>
<comment type="subcellular location">
    <subcellularLocation>
        <location evidence="1 15">Cytoplasm</location>
    </subcellularLocation>
</comment>
<dbReference type="SUPFAM" id="SSF46955">
    <property type="entry name" value="Putative DNA-binding domain"/>
    <property type="match status" value="1"/>
</dbReference>
<evidence type="ECO:0000256" key="10">
    <source>
        <dbReference type="ARBA" id="ARBA00022842"/>
    </source>
</evidence>
<dbReference type="FunFam" id="3.30.930.10:FF:000022">
    <property type="entry name" value="Phenylalanine--tRNA ligase beta subunit"/>
    <property type="match status" value="1"/>
</dbReference>
<dbReference type="EMBL" id="BDOQ01000006">
    <property type="protein sequence ID" value="GBG14033.1"/>
    <property type="molecule type" value="Genomic_DNA"/>
</dbReference>
<evidence type="ECO:0000256" key="16">
    <source>
        <dbReference type="PROSITE-ProRule" id="PRU00209"/>
    </source>
</evidence>
<dbReference type="Proteomes" id="UP000245081">
    <property type="component" value="Unassembled WGS sequence"/>
</dbReference>
<dbReference type="GO" id="GO:0000287">
    <property type="term" value="F:magnesium ion binding"/>
    <property type="evidence" value="ECO:0007669"/>
    <property type="project" value="UniProtKB-UniRule"/>
</dbReference>
<dbReference type="Pfam" id="PF03147">
    <property type="entry name" value="FDX-ACB"/>
    <property type="match status" value="1"/>
</dbReference>
<dbReference type="InterPro" id="IPR004532">
    <property type="entry name" value="Phe-tRNA-ligase_IIc_bsu_bact"/>
</dbReference>
<dbReference type="FunFam" id="3.30.56.10:FF:000002">
    <property type="entry name" value="Phenylalanine--tRNA ligase beta subunit"/>
    <property type="match status" value="1"/>
</dbReference>
<feature type="binding site" evidence="15">
    <location>
        <position position="457"/>
    </location>
    <ligand>
        <name>Mg(2+)</name>
        <dbReference type="ChEBI" id="CHEBI:18420"/>
        <note>shared with alpha subunit</note>
    </ligand>
</feature>
<evidence type="ECO:0000256" key="15">
    <source>
        <dbReference type="HAMAP-Rule" id="MF_00283"/>
    </source>
</evidence>
<dbReference type="NCBIfam" id="NF045760">
    <property type="entry name" value="YtpR"/>
    <property type="match status" value="1"/>
</dbReference>
<dbReference type="PROSITE" id="PS51483">
    <property type="entry name" value="B5"/>
    <property type="match status" value="1"/>
</dbReference>
<dbReference type="NCBIfam" id="TIGR00472">
    <property type="entry name" value="pheT_bact"/>
    <property type="match status" value="1"/>
</dbReference>
<dbReference type="GO" id="GO:0005524">
    <property type="term" value="F:ATP binding"/>
    <property type="evidence" value="ECO:0007669"/>
    <property type="project" value="UniProtKB-UniRule"/>
</dbReference>
<comment type="cofactor">
    <cofactor evidence="15">
        <name>Mg(2+)</name>
        <dbReference type="ChEBI" id="CHEBI:18420"/>
    </cofactor>
    <text evidence="15">Binds 2 magnesium ions per tetramer.</text>
</comment>
<dbReference type="Gene3D" id="3.30.930.10">
    <property type="entry name" value="Bira Bifunctional Protein, Domain 2"/>
    <property type="match status" value="1"/>
</dbReference>
<feature type="binding site" evidence="15">
    <location>
        <position position="460"/>
    </location>
    <ligand>
        <name>Mg(2+)</name>
        <dbReference type="ChEBI" id="CHEBI:18420"/>
        <note>shared with alpha subunit</note>
    </ligand>
</feature>
<evidence type="ECO:0000256" key="2">
    <source>
        <dbReference type="ARBA" id="ARBA00008653"/>
    </source>
</evidence>
<gene>
    <name evidence="15 20" type="primary">pheT</name>
    <name evidence="20" type="ORF">NMK_1590</name>
</gene>
<dbReference type="CDD" id="cd02796">
    <property type="entry name" value="tRNA_bind_bactPheRS"/>
    <property type="match status" value="1"/>
</dbReference>
<evidence type="ECO:0000256" key="11">
    <source>
        <dbReference type="ARBA" id="ARBA00022884"/>
    </source>
</evidence>
<keyword evidence="9 15" id="KW-0067">ATP-binding</keyword>
<dbReference type="GO" id="GO:0004826">
    <property type="term" value="F:phenylalanine-tRNA ligase activity"/>
    <property type="evidence" value="ECO:0007669"/>
    <property type="project" value="UniProtKB-UniRule"/>
</dbReference>
<dbReference type="InterPro" id="IPR020825">
    <property type="entry name" value="Phe-tRNA_synthase-like_B3/B4"/>
</dbReference>
<dbReference type="EC" id="6.1.1.20" evidence="15"/>
<keyword evidence="7 15" id="KW-0479">Metal-binding</keyword>
<dbReference type="FunFam" id="3.50.40.10:FF:000001">
    <property type="entry name" value="Phenylalanine--tRNA ligase beta subunit"/>
    <property type="match status" value="1"/>
</dbReference>
<dbReference type="InterPro" id="IPR005147">
    <property type="entry name" value="tRNA_synthase_B5-dom"/>
</dbReference>
<dbReference type="Pfam" id="PF17759">
    <property type="entry name" value="tRNA_synthFbeta"/>
    <property type="match status" value="1"/>
</dbReference>
<protein>
    <recommendedName>
        <fullName evidence="15">Phenylalanine--tRNA ligase beta subunit</fullName>
        <ecNumber evidence="15">6.1.1.20</ecNumber>
    </recommendedName>
    <alternativeName>
        <fullName evidence="15">Phenylalanyl-tRNA synthetase beta subunit</fullName>
        <shortName evidence="15">PheRS</shortName>
    </alternativeName>
</protein>
<dbReference type="SMART" id="SM00874">
    <property type="entry name" value="B5"/>
    <property type="match status" value="1"/>
</dbReference>
<dbReference type="Pfam" id="PF01588">
    <property type="entry name" value="tRNA_bind"/>
    <property type="match status" value="1"/>
</dbReference>
<dbReference type="InterPro" id="IPR005121">
    <property type="entry name" value="Fdx_antiC-bd"/>
</dbReference>
<dbReference type="GO" id="GO:0006432">
    <property type="term" value="P:phenylalanyl-tRNA aminoacylation"/>
    <property type="evidence" value="ECO:0007669"/>
    <property type="project" value="UniProtKB-UniRule"/>
</dbReference>
<keyword evidence="13 15" id="KW-0030">Aminoacyl-tRNA synthetase</keyword>
<evidence type="ECO:0000256" key="8">
    <source>
        <dbReference type="ARBA" id="ARBA00022741"/>
    </source>
</evidence>
<evidence type="ECO:0000256" key="4">
    <source>
        <dbReference type="ARBA" id="ARBA00022490"/>
    </source>
</evidence>
<dbReference type="Pfam" id="PF03484">
    <property type="entry name" value="B5"/>
    <property type="match status" value="1"/>
</dbReference>
<dbReference type="InterPro" id="IPR009061">
    <property type="entry name" value="DNA-bd_dom_put_sf"/>
</dbReference>
<keyword evidence="8 15" id="KW-0547">Nucleotide-binding</keyword>
<dbReference type="HAMAP" id="MF_00283">
    <property type="entry name" value="Phe_tRNA_synth_beta1"/>
    <property type="match status" value="1"/>
</dbReference>
<feature type="binding site" evidence="15">
    <location>
        <position position="451"/>
    </location>
    <ligand>
        <name>Mg(2+)</name>
        <dbReference type="ChEBI" id="CHEBI:18420"/>
        <note>shared with alpha subunit</note>
    </ligand>
</feature>
<dbReference type="CDD" id="cd00769">
    <property type="entry name" value="PheRS_beta_core"/>
    <property type="match status" value="1"/>
</dbReference>
<organism evidence="20 21">
    <name type="scientific">Novimethylophilus kurashikiensis</name>
    <dbReference type="NCBI Taxonomy" id="1825523"/>
    <lineage>
        <taxon>Bacteria</taxon>
        <taxon>Pseudomonadati</taxon>
        <taxon>Pseudomonadota</taxon>
        <taxon>Betaproteobacteria</taxon>
        <taxon>Nitrosomonadales</taxon>
        <taxon>Methylophilaceae</taxon>
        <taxon>Novimethylophilus</taxon>
    </lineage>
</organism>
<dbReference type="SUPFAM" id="SSF55681">
    <property type="entry name" value="Class II aaRS and biotin synthetases"/>
    <property type="match status" value="1"/>
</dbReference>
<evidence type="ECO:0000256" key="1">
    <source>
        <dbReference type="ARBA" id="ARBA00004496"/>
    </source>
</evidence>
<dbReference type="SUPFAM" id="SSF54991">
    <property type="entry name" value="Anticodon-binding domain of PheRS"/>
    <property type="match status" value="1"/>
</dbReference>
<dbReference type="AlphaFoldDB" id="A0A2R5FAV5"/>
<dbReference type="Gene3D" id="2.40.50.140">
    <property type="entry name" value="Nucleic acid-binding proteins"/>
    <property type="match status" value="1"/>
</dbReference>
<dbReference type="InterPro" id="IPR045060">
    <property type="entry name" value="Phe-tRNA-ligase_IIc_bsu"/>
</dbReference>
<dbReference type="InterPro" id="IPR041616">
    <property type="entry name" value="PheRS_beta_core"/>
</dbReference>
<evidence type="ECO:0000256" key="3">
    <source>
        <dbReference type="ARBA" id="ARBA00011209"/>
    </source>
</evidence>
<comment type="catalytic activity">
    <reaction evidence="14 15">
        <text>tRNA(Phe) + L-phenylalanine + ATP = L-phenylalanyl-tRNA(Phe) + AMP + diphosphate + H(+)</text>
        <dbReference type="Rhea" id="RHEA:19413"/>
        <dbReference type="Rhea" id="RHEA-COMP:9668"/>
        <dbReference type="Rhea" id="RHEA-COMP:9699"/>
        <dbReference type="ChEBI" id="CHEBI:15378"/>
        <dbReference type="ChEBI" id="CHEBI:30616"/>
        <dbReference type="ChEBI" id="CHEBI:33019"/>
        <dbReference type="ChEBI" id="CHEBI:58095"/>
        <dbReference type="ChEBI" id="CHEBI:78442"/>
        <dbReference type="ChEBI" id="CHEBI:78531"/>
        <dbReference type="ChEBI" id="CHEBI:456215"/>
        <dbReference type="EC" id="6.1.1.20"/>
    </reaction>
</comment>
<keyword evidence="6 15" id="KW-0436">Ligase</keyword>
<dbReference type="FunFam" id="2.40.50.140:FF:000045">
    <property type="entry name" value="Phenylalanine--tRNA ligase beta subunit"/>
    <property type="match status" value="1"/>
</dbReference>
<dbReference type="PANTHER" id="PTHR10947:SF0">
    <property type="entry name" value="PHENYLALANINE--TRNA LIGASE BETA SUBUNIT"/>
    <property type="match status" value="1"/>
</dbReference>
<dbReference type="Gene3D" id="3.30.70.380">
    <property type="entry name" value="Ferrodoxin-fold anticodon-binding domain"/>
    <property type="match status" value="1"/>
</dbReference>
<accession>A0A2R5FAV5</accession>
<dbReference type="SUPFAM" id="SSF50249">
    <property type="entry name" value="Nucleic acid-binding proteins"/>
    <property type="match status" value="1"/>
</dbReference>
<evidence type="ECO:0000256" key="9">
    <source>
        <dbReference type="ARBA" id="ARBA00022840"/>
    </source>
</evidence>
<reference evidence="20 21" key="1">
    <citation type="journal article" date="2018" name="Environ. Microbiol.">
        <title>Isolation and genomic characterization of Novimethylophilus kurashikiensis gen. nov. sp. nov., a new lanthanide-dependent methylotrophic species of Methylophilaceae.</title>
        <authorList>
            <person name="Lv H."/>
            <person name="Sahin N."/>
            <person name="Tani A."/>
        </authorList>
    </citation>
    <scope>NUCLEOTIDE SEQUENCE [LARGE SCALE GENOMIC DNA]</scope>
    <source>
        <strain evidence="20 21">La2-4</strain>
    </source>
</reference>
<keyword evidence="10 15" id="KW-0460">Magnesium</keyword>
<dbReference type="GO" id="GO:0009328">
    <property type="term" value="C:phenylalanine-tRNA ligase complex"/>
    <property type="evidence" value="ECO:0007669"/>
    <property type="project" value="TreeGrafter"/>
</dbReference>
<name>A0A2R5FAV5_9PROT</name>
<evidence type="ECO:0000256" key="5">
    <source>
        <dbReference type="ARBA" id="ARBA00022555"/>
    </source>
</evidence>
<dbReference type="RefSeq" id="WP_109015243.1">
    <property type="nucleotide sequence ID" value="NZ_BDOQ01000006.1"/>
</dbReference>
<evidence type="ECO:0000256" key="7">
    <source>
        <dbReference type="ARBA" id="ARBA00022723"/>
    </source>
</evidence>
<dbReference type="InterPro" id="IPR036690">
    <property type="entry name" value="Fdx_antiC-bd_sf"/>
</dbReference>
<dbReference type="SUPFAM" id="SSF56037">
    <property type="entry name" value="PheT/TilS domain"/>
    <property type="match status" value="1"/>
</dbReference>
<dbReference type="FunFam" id="3.30.70.380:FF:000001">
    <property type="entry name" value="Phenylalanine--tRNA ligase beta subunit"/>
    <property type="match status" value="1"/>
</dbReference>
<keyword evidence="11 16" id="KW-0694">RNA-binding</keyword>
<dbReference type="InterPro" id="IPR012340">
    <property type="entry name" value="NA-bd_OB-fold"/>
</dbReference>
<dbReference type="InterPro" id="IPR045864">
    <property type="entry name" value="aa-tRNA-synth_II/BPL/LPL"/>
</dbReference>
<dbReference type="Pfam" id="PF03483">
    <property type="entry name" value="B3_4"/>
    <property type="match status" value="1"/>
</dbReference>
<evidence type="ECO:0000313" key="20">
    <source>
        <dbReference type="EMBL" id="GBG14033.1"/>
    </source>
</evidence>
<keyword evidence="5 16" id="KW-0820">tRNA-binding</keyword>
<dbReference type="Gene3D" id="3.50.40.10">
    <property type="entry name" value="Phenylalanyl-trna Synthetase, Chain B, domain 3"/>
    <property type="match status" value="1"/>
</dbReference>
<evidence type="ECO:0000256" key="14">
    <source>
        <dbReference type="ARBA" id="ARBA00049255"/>
    </source>
</evidence>
<evidence type="ECO:0000256" key="13">
    <source>
        <dbReference type="ARBA" id="ARBA00023146"/>
    </source>
</evidence>
<feature type="domain" description="FDX-ACB" evidence="18">
    <location>
        <begin position="691"/>
        <end position="784"/>
    </location>
</feature>
<dbReference type="InterPro" id="IPR002547">
    <property type="entry name" value="tRNA-bd_dom"/>
</dbReference>
<keyword evidence="4 15" id="KW-0963">Cytoplasm</keyword>
<dbReference type="GO" id="GO:0000049">
    <property type="term" value="F:tRNA binding"/>
    <property type="evidence" value="ECO:0007669"/>
    <property type="project" value="UniProtKB-UniRule"/>
</dbReference>
<comment type="caution">
    <text evidence="20">The sequence shown here is derived from an EMBL/GenBank/DDBJ whole genome shotgun (WGS) entry which is preliminary data.</text>
</comment>
<evidence type="ECO:0000259" key="18">
    <source>
        <dbReference type="PROSITE" id="PS51447"/>
    </source>
</evidence>
<sequence length="785" mass="85681">MKFSENWLRSYVDPKLSSDELNHLLTMAGLEVESQEPVAPVFNKVVIAHILSAEKHPDADRLQVLRVDVGQGEPLQIVCGGANARVGLKSACALVGASLPGFEIKRAKVRGVESFGMMCSEKELGLAAESAGIIELPEDAPVGQDVREYFDLNDQVFELKLTPNRSDCLSLAGIARDVSALTSAPLKMPQVGEVSVTTQQTGNVRVDAQVACPRYCGRVITGVNAQAETPLWMRRQLERSGLRGISAVVDITNYVLLEMGQPLHAFDLAKLTGDIQVRMAKQGESLTLLNDQVAELHDDMLVIADGSGPIALAGIMGGSSTAVSDATTNIFLESAYFAPAAIAGRARRLGLSTDSSYRFERGVDFAATRTCLERATQLILEICGGQAGPVTEVAAALPIRQPVSLRLSKAVDVLGIPLTQEKVADLLTRLQFQFTQDGDVFTVTPPSYRFDIVIEEDLIEEIVRLHGYEHLPALPPKNDALVMLPSDESKRGLARLRQLLVDADYREAITYSFVDAAWERDLMGNVAAIPLRNPIASNMSVMRSSLWGGLLDALQYNLNRTQARVRLFEVGACFYQEGTSYREITHIGGLCYGDAYPEQWGETERSVDFFDVKTDVEALVGAGAVFKPAQHPALHPGQTAQVWLNGRAIGWIGTLHPRWQQHYDFPRGVVLFELELDALNSKAVPKYAEISKFPTTRRDLAVVVDENIPVQDMLDAMRAASETLVNDVAVFDIYRGKGIAEGQKSVAFLVLMQDTQKTLTDEDADAAMVKLIAVLTNNFGAALRS</sequence>
<feature type="binding site" evidence="15">
    <location>
        <position position="461"/>
    </location>
    <ligand>
        <name>Mg(2+)</name>
        <dbReference type="ChEBI" id="CHEBI:18420"/>
        <note>shared with alpha subunit</note>
    </ligand>
</feature>
<dbReference type="SMART" id="SM00873">
    <property type="entry name" value="B3_4"/>
    <property type="match status" value="1"/>
</dbReference>
<evidence type="ECO:0000313" key="21">
    <source>
        <dbReference type="Proteomes" id="UP000245081"/>
    </source>
</evidence>
<evidence type="ECO:0000259" key="19">
    <source>
        <dbReference type="PROSITE" id="PS51483"/>
    </source>
</evidence>
<keyword evidence="12 15" id="KW-0648">Protein biosynthesis</keyword>
<dbReference type="SMART" id="SM00896">
    <property type="entry name" value="FDX-ACB"/>
    <property type="match status" value="1"/>
</dbReference>
<dbReference type="OrthoDB" id="9805455at2"/>